<evidence type="ECO:0000313" key="1">
    <source>
        <dbReference type="EMBL" id="CAI9278023.1"/>
    </source>
</evidence>
<evidence type="ECO:0008006" key="3">
    <source>
        <dbReference type="Google" id="ProtNLM"/>
    </source>
</evidence>
<dbReference type="EMBL" id="OX465079">
    <property type="protein sequence ID" value="CAI9278023.1"/>
    <property type="molecule type" value="Genomic_DNA"/>
</dbReference>
<dbReference type="Proteomes" id="UP001177003">
    <property type="component" value="Chromosome 3"/>
</dbReference>
<dbReference type="Gene3D" id="3.30.200.20">
    <property type="entry name" value="Phosphorylase Kinase, domain 1"/>
    <property type="match status" value="1"/>
</dbReference>
<evidence type="ECO:0000313" key="2">
    <source>
        <dbReference type="Proteomes" id="UP001177003"/>
    </source>
</evidence>
<sequence>MRLSQSCICAPLRFIFYCRCASKAIQRNRMRNLIIYCRCASRYSSSTADGWPFQESIALHEAMKETISRSEGSWSGSSSDFISAVQKALATKTPFGDAEIDRASLKIGEKNASGSCGDLFPGEYLGEHVAVKILISEHLNDETLENEFAHEVADLDDILKNVELDALRIVFNKFQSVVSFLLTTAIVLYPEIINAIMSGRDVLVIMAVGGGKSL</sequence>
<dbReference type="AlphaFoldDB" id="A0AA36E0Q6"/>
<protein>
    <recommendedName>
        <fullName evidence="3">Protein kinase domain-containing protein</fullName>
    </recommendedName>
</protein>
<proteinExistence type="predicted"/>
<gene>
    <name evidence="1" type="ORF">LSALG_LOCUS17925</name>
</gene>
<reference evidence="1" key="1">
    <citation type="submission" date="2023-04" db="EMBL/GenBank/DDBJ databases">
        <authorList>
            <person name="Vijverberg K."/>
            <person name="Xiong W."/>
            <person name="Schranz E."/>
        </authorList>
    </citation>
    <scope>NUCLEOTIDE SEQUENCE</scope>
</reference>
<name>A0AA36E0Q6_LACSI</name>
<keyword evidence="2" id="KW-1185">Reference proteome</keyword>
<organism evidence="1 2">
    <name type="scientific">Lactuca saligna</name>
    <name type="common">Willowleaf lettuce</name>
    <dbReference type="NCBI Taxonomy" id="75948"/>
    <lineage>
        <taxon>Eukaryota</taxon>
        <taxon>Viridiplantae</taxon>
        <taxon>Streptophyta</taxon>
        <taxon>Embryophyta</taxon>
        <taxon>Tracheophyta</taxon>
        <taxon>Spermatophyta</taxon>
        <taxon>Magnoliopsida</taxon>
        <taxon>eudicotyledons</taxon>
        <taxon>Gunneridae</taxon>
        <taxon>Pentapetalae</taxon>
        <taxon>asterids</taxon>
        <taxon>campanulids</taxon>
        <taxon>Asterales</taxon>
        <taxon>Asteraceae</taxon>
        <taxon>Cichorioideae</taxon>
        <taxon>Cichorieae</taxon>
        <taxon>Lactucinae</taxon>
        <taxon>Lactuca</taxon>
    </lineage>
</organism>
<accession>A0AA36E0Q6</accession>